<dbReference type="EMBL" id="SBLB01000001">
    <property type="protein sequence ID" value="RYC71916.1"/>
    <property type="molecule type" value="Genomic_DNA"/>
</dbReference>
<keyword evidence="1" id="KW-0812">Transmembrane</keyword>
<keyword evidence="4" id="KW-1185">Reference proteome</keyword>
<feature type="transmembrane region" description="Helical" evidence="1">
    <location>
        <begin position="42"/>
        <end position="57"/>
    </location>
</feature>
<evidence type="ECO:0000313" key="4">
    <source>
        <dbReference type="Proteomes" id="UP000290407"/>
    </source>
</evidence>
<keyword evidence="1" id="KW-1133">Transmembrane helix</keyword>
<reference evidence="3 4" key="1">
    <citation type="submission" date="2019-01" db="EMBL/GenBank/DDBJ databases">
        <title>Spirosoma flava sp. nov., a propanil-degrading bacterium isolated from herbicide-contaminated soil.</title>
        <authorList>
            <person name="Zhang L."/>
            <person name="Jiang J.-D."/>
        </authorList>
    </citation>
    <scope>NUCLEOTIDE SEQUENCE [LARGE SCALE GENOMIC DNA]</scope>
    <source>
        <strain evidence="3 4">TY50</strain>
    </source>
</reference>
<dbReference type="AlphaFoldDB" id="A0A4Q2UR36"/>
<dbReference type="InterPro" id="IPR006976">
    <property type="entry name" value="VanZ-like"/>
</dbReference>
<dbReference type="Proteomes" id="UP000290407">
    <property type="component" value="Unassembled WGS sequence"/>
</dbReference>
<dbReference type="RefSeq" id="WP_077920762.1">
    <property type="nucleotide sequence ID" value="NZ_SBLB01000001.1"/>
</dbReference>
<evidence type="ECO:0000313" key="3">
    <source>
        <dbReference type="EMBL" id="RYC71916.1"/>
    </source>
</evidence>
<proteinExistence type="predicted"/>
<gene>
    <name evidence="3" type="ORF">EQG79_07265</name>
</gene>
<keyword evidence="1" id="KW-0472">Membrane</keyword>
<comment type="caution">
    <text evidence="3">The sequence shown here is derived from an EMBL/GenBank/DDBJ whole genome shotgun (WGS) entry which is preliminary data.</text>
</comment>
<accession>A0A4Q2UR36</accession>
<feature type="domain" description="VanZ-like" evidence="2">
    <location>
        <begin position="45"/>
        <end position="112"/>
    </location>
</feature>
<evidence type="ECO:0000256" key="1">
    <source>
        <dbReference type="SAM" id="Phobius"/>
    </source>
</evidence>
<protein>
    <submittedName>
        <fullName evidence="3">VanZ family protein</fullName>
    </submittedName>
</protein>
<feature type="transmembrane region" description="Helical" evidence="1">
    <location>
        <begin position="64"/>
        <end position="86"/>
    </location>
</feature>
<dbReference type="PROSITE" id="PS51257">
    <property type="entry name" value="PROKAR_LIPOPROTEIN"/>
    <property type="match status" value="1"/>
</dbReference>
<feature type="transmembrane region" description="Helical" evidence="1">
    <location>
        <begin position="92"/>
        <end position="113"/>
    </location>
</feature>
<dbReference type="PANTHER" id="PTHR28008:SF1">
    <property type="entry name" value="DOMAIN PROTEIN, PUTATIVE (AFU_ORTHOLOGUE AFUA_3G10980)-RELATED"/>
    <property type="match status" value="1"/>
</dbReference>
<name>A0A4Q2UR36_9BACT</name>
<organism evidence="3 4">
    <name type="scientific">Spirosoma sordidisoli</name>
    <dbReference type="NCBI Taxonomy" id="2502893"/>
    <lineage>
        <taxon>Bacteria</taxon>
        <taxon>Pseudomonadati</taxon>
        <taxon>Bacteroidota</taxon>
        <taxon>Cytophagia</taxon>
        <taxon>Cytophagales</taxon>
        <taxon>Cytophagaceae</taxon>
        <taxon>Spirosoma</taxon>
    </lineage>
</organism>
<dbReference type="PANTHER" id="PTHR28008">
    <property type="entry name" value="DOMAIN PROTEIN, PUTATIVE (AFU_ORTHOLOGUE AFUA_3G10980)-RELATED"/>
    <property type="match status" value="1"/>
</dbReference>
<sequence>MNVVLNRYRIMQFLALGWSLAIFIGCSLPGNGIPDLTNKDKWIHAGVFVGFGLLWRLSGRSSGWVIMAGIAYGYLIEVYQGLMPFIHRSYDLYDALADAVGTVLGVGLAWLVLKLLKP</sequence>
<dbReference type="Pfam" id="PF04892">
    <property type="entry name" value="VanZ"/>
    <property type="match status" value="1"/>
</dbReference>
<evidence type="ECO:0000259" key="2">
    <source>
        <dbReference type="Pfam" id="PF04892"/>
    </source>
</evidence>